<comment type="subcellular location">
    <subcellularLocation>
        <location evidence="1 9">Cell inner membrane</location>
        <topology evidence="1 9">Single-pass membrane protein</topology>
    </subcellularLocation>
</comment>
<dbReference type="Gene3D" id="2.40.30.170">
    <property type="match status" value="1"/>
</dbReference>
<keyword evidence="4 9" id="KW-1003">Cell membrane</keyword>
<comment type="similarity">
    <text evidence="2 9">Belongs to the membrane fusion protein (MFP) (TC 8.A.1) family.</text>
</comment>
<evidence type="ECO:0000256" key="1">
    <source>
        <dbReference type="ARBA" id="ARBA00004377"/>
    </source>
</evidence>
<dbReference type="Proteomes" id="UP000886689">
    <property type="component" value="Unassembled WGS sequence"/>
</dbReference>
<dbReference type="Pfam" id="PF25994">
    <property type="entry name" value="HH_AprE"/>
    <property type="match status" value="1"/>
</dbReference>
<evidence type="ECO:0000259" key="12">
    <source>
        <dbReference type="Pfam" id="PF26002"/>
    </source>
</evidence>
<evidence type="ECO:0000256" key="8">
    <source>
        <dbReference type="ARBA" id="ARBA00023136"/>
    </source>
</evidence>
<keyword evidence="7" id="KW-1133">Transmembrane helix</keyword>
<feature type="domain" description="AprE-like beta-barrel" evidence="12">
    <location>
        <begin position="148"/>
        <end position="236"/>
    </location>
</feature>
<organism evidence="13 14">
    <name type="scientific">Candidatus Proximibacter danicus</name>
    <dbReference type="NCBI Taxonomy" id="2954365"/>
    <lineage>
        <taxon>Bacteria</taxon>
        <taxon>Pseudomonadati</taxon>
        <taxon>Pseudomonadota</taxon>
        <taxon>Betaproteobacteria</taxon>
        <taxon>Candidatus Proximibacter</taxon>
    </lineage>
</organism>
<dbReference type="Pfam" id="PF26002">
    <property type="entry name" value="Beta-barrel_AprE"/>
    <property type="match status" value="1"/>
</dbReference>
<evidence type="ECO:0000256" key="7">
    <source>
        <dbReference type="ARBA" id="ARBA00022989"/>
    </source>
</evidence>
<name>A0A9D7K1T8_9PROT</name>
<dbReference type="PANTHER" id="PTHR30386">
    <property type="entry name" value="MEMBRANE FUSION SUBUNIT OF EMRAB-TOLC MULTIDRUG EFFLUX PUMP"/>
    <property type="match status" value="1"/>
</dbReference>
<sequence length="260" mass="28498">MQRQIGAASRALGLQRDEVEANRRLMAQGFVGAMRVKTVDRAAADYEARIGENQAELAKARQRTSELALRAKTLENQFMQAAADELKESSNKLFDLEERLRPSKDAAERQRITAPIAGEVVDLKVSSIGAVIGPRDALLDIVPKDGKLIMEGRIRPEDINFVNVGSAADVRLTAFKSRLTPVVEGKVVYVAADRLVDRASGTPYYTMHVDVAPEALQGAGNLRLQAGMPVEVFIKTSERTALQYLLDPVIAFVGRSLREP</sequence>
<dbReference type="InterPro" id="IPR058982">
    <property type="entry name" value="Beta-barrel_AprE"/>
</dbReference>
<evidence type="ECO:0000256" key="10">
    <source>
        <dbReference type="SAM" id="Coils"/>
    </source>
</evidence>
<evidence type="ECO:0000313" key="14">
    <source>
        <dbReference type="Proteomes" id="UP000886689"/>
    </source>
</evidence>
<keyword evidence="3 9" id="KW-0813">Transport</keyword>
<dbReference type="EMBL" id="JADJUC010000005">
    <property type="protein sequence ID" value="MBK8523794.1"/>
    <property type="molecule type" value="Genomic_DNA"/>
</dbReference>
<evidence type="ECO:0000256" key="9">
    <source>
        <dbReference type="RuleBase" id="RU365093"/>
    </source>
</evidence>
<dbReference type="PRINTS" id="PR01490">
    <property type="entry name" value="RTXTOXIND"/>
</dbReference>
<keyword evidence="6" id="KW-0812">Transmembrane</keyword>
<evidence type="ECO:0000256" key="6">
    <source>
        <dbReference type="ARBA" id="ARBA00022692"/>
    </source>
</evidence>
<proteinExistence type="inferred from homology"/>
<evidence type="ECO:0000256" key="5">
    <source>
        <dbReference type="ARBA" id="ARBA00022519"/>
    </source>
</evidence>
<feature type="domain" description="AprE-like long alpha-helical hairpin" evidence="11">
    <location>
        <begin position="2"/>
        <end position="105"/>
    </location>
</feature>
<dbReference type="AlphaFoldDB" id="A0A9D7K1T8"/>
<evidence type="ECO:0000313" key="13">
    <source>
        <dbReference type="EMBL" id="MBK8523794.1"/>
    </source>
</evidence>
<comment type="caution">
    <text evidence="13">The sequence shown here is derived from an EMBL/GenBank/DDBJ whole genome shotgun (WGS) entry which is preliminary data.</text>
</comment>
<keyword evidence="5 9" id="KW-0997">Cell inner membrane</keyword>
<reference evidence="13" key="1">
    <citation type="submission" date="2020-10" db="EMBL/GenBank/DDBJ databases">
        <title>Connecting structure to function with the recovery of over 1000 high-quality activated sludge metagenome-assembled genomes encoding full-length rRNA genes using long-read sequencing.</title>
        <authorList>
            <person name="Singleton C.M."/>
            <person name="Petriglieri F."/>
            <person name="Kristensen J.M."/>
            <person name="Kirkegaard R.H."/>
            <person name="Michaelsen T.Y."/>
            <person name="Andersen M.H."/>
            <person name="Karst S.M."/>
            <person name="Dueholm M.S."/>
            <person name="Nielsen P.H."/>
            <person name="Albertsen M."/>
        </authorList>
    </citation>
    <scope>NUCLEOTIDE SEQUENCE</scope>
    <source>
        <strain evidence="13">Hirt_18-Q3-R61-65_BATAC.395</strain>
    </source>
</reference>
<dbReference type="InterPro" id="IPR010129">
    <property type="entry name" value="T1SS_HlyD"/>
</dbReference>
<evidence type="ECO:0000256" key="3">
    <source>
        <dbReference type="ARBA" id="ARBA00022448"/>
    </source>
</evidence>
<feature type="coiled-coil region" evidence="10">
    <location>
        <begin position="43"/>
        <end position="99"/>
    </location>
</feature>
<protein>
    <recommendedName>
        <fullName evidence="9">Membrane fusion protein (MFP) family protein</fullName>
    </recommendedName>
</protein>
<dbReference type="InterPro" id="IPR050739">
    <property type="entry name" value="MFP"/>
</dbReference>
<accession>A0A9D7K1T8</accession>
<evidence type="ECO:0000256" key="4">
    <source>
        <dbReference type="ARBA" id="ARBA00022475"/>
    </source>
</evidence>
<dbReference type="GO" id="GO:0015031">
    <property type="term" value="P:protein transport"/>
    <property type="evidence" value="ECO:0007669"/>
    <property type="project" value="InterPro"/>
</dbReference>
<keyword evidence="8" id="KW-0472">Membrane</keyword>
<keyword evidence="10" id="KW-0175">Coiled coil</keyword>
<evidence type="ECO:0000256" key="2">
    <source>
        <dbReference type="ARBA" id="ARBA00009477"/>
    </source>
</evidence>
<dbReference type="NCBIfam" id="TIGR01843">
    <property type="entry name" value="type_I_hlyD"/>
    <property type="match status" value="1"/>
</dbReference>
<dbReference type="GO" id="GO:0005886">
    <property type="term" value="C:plasma membrane"/>
    <property type="evidence" value="ECO:0007669"/>
    <property type="project" value="UniProtKB-SubCell"/>
</dbReference>
<dbReference type="PANTHER" id="PTHR30386:SF17">
    <property type="entry name" value="ALKALINE PROTEASE SECRETION PROTEIN APRE"/>
    <property type="match status" value="1"/>
</dbReference>
<dbReference type="InterPro" id="IPR058781">
    <property type="entry name" value="HH_AprE-like"/>
</dbReference>
<evidence type="ECO:0000259" key="11">
    <source>
        <dbReference type="Pfam" id="PF25994"/>
    </source>
</evidence>
<gene>
    <name evidence="13" type="ORF">IPL58_06550</name>
</gene>